<dbReference type="Gene3D" id="3.40.960.10">
    <property type="entry name" value="VSR Endonuclease"/>
    <property type="match status" value="1"/>
</dbReference>
<gene>
    <name evidence="2" type="ORF">J4H85_13675</name>
</gene>
<evidence type="ECO:0000313" key="2">
    <source>
        <dbReference type="EMBL" id="MBO2991045.1"/>
    </source>
</evidence>
<organism evidence="2 3">
    <name type="scientific">Leucobacter tardus</name>
    <dbReference type="NCBI Taxonomy" id="501483"/>
    <lineage>
        <taxon>Bacteria</taxon>
        <taxon>Bacillati</taxon>
        <taxon>Actinomycetota</taxon>
        <taxon>Actinomycetes</taxon>
        <taxon>Micrococcales</taxon>
        <taxon>Microbacteriaceae</taxon>
        <taxon>Leucobacter</taxon>
    </lineage>
</organism>
<dbReference type="EMBL" id="JAGFBF010000006">
    <property type="protein sequence ID" value="MBO2991045.1"/>
    <property type="molecule type" value="Genomic_DNA"/>
</dbReference>
<name>A0A939QHN5_9MICO</name>
<dbReference type="RefSeq" id="WP_208240764.1">
    <property type="nucleotide sequence ID" value="NZ_BAAAQU010000001.1"/>
</dbReference>
<comment type="caution">
    <text evidence="2">The sequence shown here is derived from an EMBL/GenBank/DDBJ whole genome shotgun (WGS) entry which is preliminary data.</text>
</comment>
<dbReference type="Proteomes" id="UP000668403">
    <property type="component" value="Unassembled WGS sequence"/>
</dbReference>
<dbReference type="InterPro" id="IPR007569">
    <property type="entry name" value="DUF559"/>
</dbReference>
<dbReference type="AlphaFoldDB" id="A0A939QHN5"/>
<reference evidence="2" key="1">
    <citation type="submission" date="2021-03" db="EMBL/GenBank/DDBJ databases">
        <title>Leucobacter chromiisoli sp. nov., isolated from chromium-containing soil of chemical plant.</title>
        <authorList>
            <person name="Xu Z."/>
        </authorList>
    </citation>
    <scope>NUCLEOTIDE SEQUENCE</scope>
    <source>
        <strain evidence="2">K 70/01</strain>
    </source>
</reference>
<dbReference type="Pfam" id="PF04480">
    <property type="entry name" value="DUF559"/>
    <property type="match status" value="1"/>
</dbReference>
<dbReference type="SUPFAM" id="SSF52980">
    <property type="entry name" value="Restriction endonuclease-like"/>
    <property type="match status" value="1"/>
</dbReference>
<proteinExistence type="predicted"/>
<feature type="domain" description="DUF559" evidence="1">
    <location>
        <begin position="102"/>
        <end position="167"/>
    </location>
</feature>
<evidence type="ECO:0000313" key="3">
    <source>
        <dbReference type="Proteomes" id="UP000668403"/>
    </source>
</evidence>
<sequence length="169" mass="19092">MQAAAALPLTELVVAIDFLVTDQSSRTHLRGGARTSLGELCKKAAGPSRGVRVLRRALQVARVGSASRMETLLRLVLDDAGLEHHFTLQRDIFDEHGWIGRFDLVCSAHRLIVEYDGEQHRTSREQYVRDEYRLDRVREAGYRVLRFRADDVLRTPHTVADCVAAALRD</sequence>
<protein>
    <submittedName>
        <fullName evidence="2">DUF559 domain-containing protein</fullName>
    </submittedName>
</protein>
<evidence type="ECO:0000259" key="1">
    <source>
        <dbReference type="Pfam" id="PF04480"/>
    </source>
</evidence>
<dbReference type="InterPro" id="IPR011335">
    <property type="entry name" value="Restrct_endonuc-II-like"/>
</dbReference>
<accession>A0A939QHN5</accession>
<keyword evidence="3" id="KW-1185">Reference proteome</keyword>